<feature type="transmembrane region" description="Helical" evidence="7">
    <location>
        <begin position="605"/>
        <end position="628"/>
    </location>
</feature>
<feature type="transmembrane region" description="Helical" evidence="7">
    <location>
        <begin position="781"/>
        <end position="802"/>
    </location>
</feature>
<dbReference type="Proteomes" id="UP000582016">
    <property type="component" value="Unassembled WGS sequence"/>
</dbReference>
<feature type="domain" description="Major facilitator superfamily (MFS) profile" evidence="8">
    <location>
        <begin position="345"/>
        <end position="817"/>
    </location>
</feature>
<name>A0A8H5K723_9HYPO</name>
<evidence type="ECO:0000313" key="10">
    <source>
        <dbReference type="Proteomes" id="UP000582016"/>
    </source>
</evidence>
<gene>
    <name evidence="9" type="ORF">FPHYL_2502</name>
</gene>
<dbReference type="Pfam" id="PF00106">
    <property type="entry name" value="adh_short"/>
    <property type="match status" value="1"/>
</dbReference>
<evidence type="ECO:0000256" key="1">
    <source>
        <dbReference type="ARBA" id="ARBA00004141"/>
    </source>
</evidence>
<evidence type="ECO:0000256" key="2">
    <source>
        <dbReference type="ARBA" id="ARBA00022692"/>
    </source>
</evidence>
<keyword evidence="2 7" id="KW-0812">Transmembrane</keyword>
<dbReference type="InterPro" id="IPR020846">
    <property type="entry name" value="MFS_dom"/>
</dbReference>
<dbReference type="Gene3D" id="1.20.1250.20">
    <property type="entry name" value="MFS general substrate transporter like domains"/>
    <property type="match status" value="1"/>
</dbReference>
<dbReference type="Gene3D" id="3.40.50.720">
    <property type="entry name" value="NAD(P)-binding Rossmann-like Domain"/>
    <property type="match status" value="1"/>
</dbReference>
<feature type="transmembrane region" description="Helical" evidence="7">
    <location>
        <begin position="648"/>
        <end position="672"/>
    </location>
</feature>
<dbReference type="InterPro" id="IPR036291">
    <property type="entry name" value="NAD(P)-bd_dom_sf"/>
</dbReference>
<dbReference type="PANTHER" id="PTHR23502">
    <property type="entry name" value="MAJOR FACILITATOR SUPERFAMILY"/>
    <property type="match status" value="1"/>
</dbReference>
<dbReference type="InterPro" id="IPR002347">
    <property type="entry name" value="SDR_fam"/>
</dbReference>
<dbReference type="PANTHER" id="PTHR23502:SF20">
    <property type="entry name" value="TRANSPORTER, PUTATIVE (AFU_ORTHOLOGUE AFUA_6G13880)-RELATED"/>
    <property type="match status" value="1"/>
</dbReference>
<feature type="transmembrane region" description="Helical" evidence="7">
    <location>
        <begin position="751"/>
        <end position="769"/>
    </location>
</feature>
<evidence type="ECO:0000256" key="7">
    <source>
        <dbReference type="SAM" id="Phobius"/>
    </source>
</evidence>
<keyword evidence="10" id="KW-1185">Reference proteome</keyword>
<evidence type="ECO:0000259" key="8">
    <source>
        <dbReference type="PROSITE" id="PS50850"/>
    </source>
</evidence>
<sequence>MSPSADSTTGTSSHGQQLSIVVTGGASGIGLAITRHFAAQGHMVAVLDVNSKTGPDVVAEVSKQNPQAKLSFKWCDVSSWEGQYAVFDQVYREHGDRIDIVIANAGISDPVVGALDCTPTEFPRKPNLRMQDINLNGVIYSVGLAVHYMLKNEIGSRLPNSRGSIVCTSSSAAIYPFPVSPLYSAAKSGIIGLVRSMAIRLEEPKIQINALAPGVLETNITPDKELFKAMITTPLSTLTKAVSQFVTDPSRTGQVAELNEETITLRPHADLLIMGLGVLPDRHLSDVPGTSFLNEKGVSSSLEASTEKNHARLKHDPTGKIVLVPQPSDDPNDPLNWPRWKKEMFTVSIIVGCGCVGAIGPLLGPALVSIAEDFDVSLQKFSLGYTGALLITLAFGNLFCNSLAMMIGKRPVYLITALGLVCSTIWTAVAKDYMSLALSRAIQGFCMSPMEALVPASISDIWFVHQRGFRNAVFNLGVLGGINLASPIAGAIIDKYGYRTCLWAMVGAFGLQLVLTFFFMPETAYKRITVDSGIPVSSYVEGGSAADDKKECVSEVENRVSVCGNAPVPEAHSFIHELRPWSGYYDSSGFWYRIFAPFKTLASPVVIWGCFQLTICMSWLVLLASTFSQIFTGPPYNFSVTQVGLTNLAAFVGTLIATALAGLVVDGLATFMARRNEGIYEPEFRLPILVLLTVLGGSGFFGYGQSLANAEPWPIPVIVCLGMIALGVQFGIVGVVSYVVDSHRLGAVEAYAMMSFTKNVFAFGMSFYMNDWIAEQGVRDAFFVIGGLTIAISLATIPMYIYGKRARSFASRHGLLL</sequence>
<feature type="transmembrane region" description="Helical" evidence="7">
    <location>
        <begin position="383"/>
        <end position="400"/>
    </location>
</feature>
<keyword evidence="4 7" id="KW-1133">Transmembrane helix</keyword>
<feature type="transmembrane region" description="Helical" evidence="7">
    <location>
        <begin position="684"/>
        <end position="703"/>
    </location>
</feature>
<protein>
    <submittedName>
        <fullName evidence="9">Transporter HOL1</fullName>
    </submittedName>
</protein>
<feature type="transmembrane region" description="Helical" evidence="7">
    <location>
        <begin position="412"/>
        <end position="429"/>
    </location>
</feature>
<feature type="transmembrane region" description="Helical" evidence="7">
    <location>
        <begin position="715"/>
        <end position="739"/>
    </location>
</feature>
<evidence type="ECO:0000256" key="5">
    <source>
        <dbReference type="ARBA" id="ARBA00023136"/>
    </source>
</evidence>
<evidence type="ECO:0000256" key="6">
    <source>
        <dbReference type="ARBA" id="ARBA00023180"/>
    </source>
</evidence>
<dbReference type="SUPFAM" id="SSF51735">
    <property type="entry name" value="NAD(P)-binding Rossmann-fold domains"/>
    <property type="match status" value="1"/>
</dbReference>
<keyword evidence="3" id="KW-0521">NADP</keyword>
<reference evidence="9 10" key="1">
    <citation type="submission" date="2020-05" db="EMBL/GenBank/DDBJ databases">
        <title>Identification and distribution of gene clusters putatively required for synthesis of sphingolipid metabolism inhibitors in phylogenetically diverse species of the filamentous fungus Fusarium.</title>
        <authorList>
            <person name="Kim H.-S."/>
            <person name="Busman M."/>
            <person name="Brown D.W."/>
            <person name="Divon H."/>
            <person name="Uhlig S."/>
            <person name="Proctor R.H."/>
        </authorList>
    </citation>
    <scope>NUCLEOTIDE SEQUENCE [LARGE SCALE GENOMIC DNA]</scope>
    <source>
        <strain evidence="9 10">NRRL 13617</strain>
    </source>
</reference>
<dbReference type="PROSITE" id="PS50850">
    <property type="entry name" value="MFS"/>
    <property type="match status" value="1"/>
</dbReference>
<organism evidence="9 10">
    <name type="scientific">Fusarium phyllophilum</name>
    <dbReference type="NCBI Taxonomy" id="47803"/>
    <lineage>
        <taxon>Eukaryota</taxon>
        <taxon>Fungi</taxon>
        <taxon>Dikarya</taxon>
        <taxon>Ascomycota</taxon>
        <taxon>Pezizomycotina</taxon>
        <taxon>Sordariomycetes</taxon>
        <taxon>Hypocreomycetidae</taxon>
        <taxon>Hypocreales</taxon>
        <taxon>Nectriaceae</taxon>
        <taxon>Fusarium</taxon>
        <taxon>Fusarium fujikuroi species complex</taxon>
    </lineage>
</organism>
<dbReference type="PROSITE" id="PS00061">
    <property type="entry name" value="ADH_SHORT"/>
    <property type="match status" value="1"/>
</dbReference>
<dbReference type="InterPro" id="IPR036259">
    <property type="entry name" value="MFS_trans_sf"/>
</dbReference>
<evidence type="ECO:0000313" key="9">
    <source>
        <dbReference type="EMBL" id="KAF5568935.1"/>
    </source>
</evidence>
<dbReference type="GO" id="GO:0005886">
    <property type="term" value="C:plasma membrane"/>
    <property type="evidence" value="ECO:0007669"/>
    <property type="project" value="TreeGrafter"/>
</dbReference>
<feature type="transmembrane region" description="Helical" evidence="7">
    <location>
        <begin position="502"/>
        <end position="520"/>
    </location>
</feature>
<dbReference type="GO" id="GO:0022857">
    <property type="term" value="F:transmembrane transporter activity"/>
    <property type="evidence" value="ECO:0007669"/>
    <property type="project" value="InterPro"/>
</dbReference>
<evidence type="ECO:0000256" key="4">
    <source>
        <dbReference type="ARBA" id="ARBA00022989"/>
    </source>
</evidence>
<dbReference type="InterPro" id="IPR011701">
    <property type="entry name" value="MFS"/>
</dbReference>
<proteinExistence type="predicted"/>
<evidence type="ECO:0000256" key="3">
    <source>
        <dbReference type="ARBA" id="ARBA00022857"/>
    </source>
</evidence>
<dbReference type="InterPro" id="IPR020904">
    <property type="entry name" value="Sc_DH/Rdtase_CS"/>
</dbReference>
<dbReference type="OrthoDB" id="2585655at2759"/>
<dbReference type="EMBL" id="JAAOAQ010000074">
    <property type="protein sequence ID" value="KAF5568935.1"/>
    <property type="molecule type" value="Genomic_DNA"/>
</dbReference>
<keyword evidence="6" id="KW-0325">Glycoprotein</keyword>
<feature type="transmembrane region" description="Helical" evidence="7">
    <location>
        <begin position="344"/>
        <end position="363"/>
    </location>
</feature>
<dbReference type="SUPFAM" id="SSF103473">
    <property type="entry name" value="MFS general substrate transporter"/>
    <property type="match status" value="1"/>
</dbReference>
<feature type="transmembrane region" description="Helical" evidence="7">
    <location>
        <begin position="476"/>
        <end position="496"/>
    </location>
</feature>
<comment type="caution">
    <text evidence="9">The sequence shown here is derived from an EMBL/GenBank/DDBJ whole genome shotgun (WGS) entry which is preliminary data.</text>
</comment>
<feature type="transmembrane region" description="Helical" evidence="7">
    <location>
        <begin position="441"/>
        <end position="464"/>
    </location>
</feature>
<dbReference type="AlphaFoldDB" id="A0A8H5K723"/>
<dbReference type="PRINTS" id="PR00081">
    <property type="entry name" value="GDHRDH"/>
</dbReference>
<dbReference type="PRINTS" id="PR00080">
    <property type="entry name" value="SDRFAMILY"/>
</dbReference>
<keyword evidence="5 7" id="KW-0472">Membrane</keyword>
<accession>A0A8H5K723</accession>
<dbReference type="Pfam" id="PF07690">
    <property type="entry name" value="MFS_1"/>
    <property type="match status" value="1"/>
</dbReference>
<comment type="subcellular location">
    <subcellularLocation>
        <location evidence="1">Membrane</location>
        <topology evidence="1">Multi-pass membrane protein</topology>
    </subcellularLocation>
</comment>